<comment type="caution">
    <text evidence="1">The sequence shown here is derived from an EMBL/GenBank/DDBJ whole genome shotgun (WGS) entry which is preliminary data.</text>
</comment>
<name>A0ABR5F6D9_9ACTN</name>
<dbReference type="EMBL" id="JWIO01000006">
    <property type="protein sequence ID" value="KLL12301.1"/>
    <property type="molecule type" value="Genomic_DNA"/>
</dbReference>
<protein>
    <submittedName>
        <fullName evidence="1">Uncharacterized protein</fullName>
    </submittedName>
</protein>
<evidence type="ECO:0000313" key="1">
    <source>
        <dbReference type="EMBL" id="KLL12301.1"/>
    </source>
</evidence>
<evidence type="ECO:0000313" key="2">
    <source>
        <dbReference type="Proteomes" id="UP000035425"/>
    </source>
</evidence>
<proteinExistence type="predicted"/>
<keyword evidence="2" id="KW-1185">Reference proteome</keyword>
<dbReference type="Proteomes" id="UP000035425">
    <property type="component" value="Unassembled WGS sequence"/>
</dbReference>
<organism evidence="1 2">
    <name type="scientific">Protofrankia coriariae</name>
    <dbReference type="NCBI Taxonomy" id="1562887"/>
    <lineage>
        <taxon>Bacteria</taxon>
        <taxon>Bacillati</taxon>
        <taxon>Actinomycetota</taxon>
        <taxon>Actinomycetes</taxon>
        <taxon>Frankiales</taxon>
        <taxon>Frankiaceae</taxon>
        <taxon>Protofrankia</taxon>
    </lineage>
</organism>
<reference evidence="1 2" key="1">
    <citation type="submission" date="2014-12" db="EMBL/GenBank/DDBJ databases">
        <title>Frankia sp. BMG5.1 draft genome.</title>
        <authorList>
            <person name="Gtari M."/>
            <person name="Ghodhbane-Gtari F."/>
            <person name="Nouioui I."/>
            <person name="Ktari A."/>
            <person name="Hezbri K."/>
            <person name="Mimouni W."/>
            <person name="Sbissi I."/>
            <person name="Ayari A."/>
            <person name="Yamanaka T."/>
            <person name="Normand P."/>
            <person name="Tisa L.S."/>
            <person name="Boudabous A."/>
        </authorList>
    </citation>
    <scope>NUCLEOTIDE SEQUENCE [LARGE SCALE GENOMIC DNA]</scope>
    <source>
        <strain evidence="1 2">BMG5.1</strain>
    </source>
</reference>
<gene>
    <name evidence="1" type="ORF">FrCorBMG51_06405</name>
</gene>
<accession>A0ABR5F6D9</accession>
<sequence>MIERTRAHQQMHRVITATAAIAASQPRVAVDGGCDARIPHQDEGLKVSGLRGPSQASARTAVTAATVPTTVGHPTGA</sequence>